<dbReference type="EMBL" id="JPRH01000003">
    <property type="protein sequence ID" value="KFF13033.1"/>
    <property type="molecule type" value="Genomic_DNA"/>
</dbReference>
<name>A0A086A8L9_9FLAO</name>
<dbReference type="STRING" id="445961.IW15_09680"/>
<dbReference type="Proteomes" id="UP000028705">
    <property type="component" value="Unassembled WGS sequence"/>
</dbReference>
<accession>A0A086A8L9</accession>
<reference evidence="1 2" key="1">
    <citation type="submission" date="2014-07" db="EMBL/GenBank/DDBJ databases">
        <title>Genome of Chryseobacterium soli DSM 19298.</title>
        <authorList>
            <person name="Stropko S.J."/>
            <person name="Pipes S.E."/>
            <person name="Newman J."/>
        </authorList>
    </citation>
    <scope>NUCLEOTIDE SEQUENCE [LARGE SCALE GENOMIC DNA]</scope>
    <source>
        <strain evidence="1 2">DSM 19298</strain>
    </source>
</reference>
<organism evidence="1 2">
    <name type="scientific">Chryseobacterium soli</name>
    <dbReference type="NCBI Taxonomy" id="445961"/>
    <lineage>
        <taxon>Bacteria</taxon>
        <taxon>Pseudomonadati</taxon>
        <taxon>Bacteroidota</taxon>
        <taxon>Flavobacteriia</taxon>
        <taxon>Flavobacteriales</taxon>
        <taxon>Weeksellaceae</taxon>
        <taxon>Chryseobacterium group</taxon>
        <taxon>Chryseobacterium</taxon>
    </lineage>
</organism>
<protein>
    <submittedName>
        <fullName evidence="1">Uncharacterized protein</fullName>
    </submittedName>
</protein>
<dbReference type="RefSeq" id="WP_034710782.1">
    <property type="nucleotide sequence ID" value="NZ_JPRH01000003.1"/>
</dbReference>
<dbReference type="OrthoDB" id="9784036at2"/>
<evidence type="ECO:0000313" key="2">
    <source>
        <dbReference type="Proteomes" id="UP000028705"/>
    </source>
</evidence>
<dbReference type="AlphaFoldDB" id="A0A086A8L9"/>
<comment type="caution">
    <text evidence="1">The sequence shown here is derived from an EMBL/GenBank/DDBJ whole genome shotgun (WGS) entry which is preliminary data.</text>
</comment>
<keyword evidence="2" id="KW-1185">Reference proteome</keyword>
<gene>
    <name evidence="1" type="ORF">IW15_09680</name>
</gene>
<sequence length="155" mass="18052">MKNGFFALVLLAITNCNQKLQLKDATNTHTVQIDYKNIDKAIFFKNHSNINTTYCIQGYDFYQSRYVIPFDEKDSKILDLYKKNNFKEITTIFSFSNLKKDTIYSFPLTDSENFSVFGKKYENTKDGHIDDIIKVYFKVYGSKESGKIAVIDSIR</sequence>
<evidence type="ECO:0000313" key="1">
    <source>
        <dbReference type="EMBL" id="KFF13033.1"/>
    </source>
</evidence>
<proteinExistence type="predicted"/>